<gene>
    <name evidence="1" type="ORF">E2562_008636</name>
</gene>
<dbReference type="AlphaFoldDB" id="A0A6G1F5I6"/>
<evidence type="ECO:0000313" key="2">
    <source>
        <dbReference type="Proteomes" id="UP000479710"/>
    </source>
</evidence>
<organism evidence="1 2">
    <name type="scientific">Oryza meyeriana var. granulata</name>
    <dbReference type="NCBI Taxonomy" id="110450"/>
    <lineage>
        <taxon>Eukaryota</taxon>
        <taxon>Viridiplantae</taxon>
        <taxon>Streptophyta</taxon>
        <taxon>Embryophyta</taxon>
        <taxon>Tracheophyta</taxon>
        <taxon>Spermatophyta</taxon>
        <taxon>Magnoliopsida</taxon>
        <taxon>Liliopsida</taxon>
        <taxon>Poales</taxon>
        <taxon>Poaceae</taxon>
        <taxon>BOP clade</taxon>
        <taxon>Oryzoideae</taxon>
        <taxon>Oryzeae</taxon>
        <taxon>Oryzinae</taxon>
        <taxon>Oryza</taxon>
        <taxon>Oryza meyeriana</taxon>
    </lineage>
</organism>
<sequence length="96" mass="10169">MEAVAAHGSRGGEVALVLGGGRSGTGKQGSRRRRLLLDGVPASAQGSDRASRLRQRRIPRRQLLLSGFDAQHYFFVIGGGGRRRNGMGSGGYLGFT</sequence>
<accession>A0A6G1F5I6</accession>
<evidence type="ECO:0000313" key="1">
    <source>
        <dbReference type="EMBL" id="KAF0932099.1"/>
    </source>
</evidence>
<comment type="caution">
    <text evidence="1">The sequence shown here is derived from an EMBL/GenBank/DDBJ whole genome shotgun (WGS) entry which is preliminary data.</text>
</comment>
<dbReference type="EMBL" id="SPHZ02000001">
    <property type="protein sequence ID" value="KAF0932099.1"/>
    <property type="molecule type" value="Genomic_DNA"/>
</dbReference>
<keyword evidence="2" id="KW-1185">Reference proteome</keyword>
<reference evidence="1 2" key="1">
    <citation type="submission" date="2019-11" db="EMBL/GenBank/DDBJ databases">
        <title>Whole genome sequence of Oryza granulata.</title>
        <authorList>
            <person name="Li W."/>
        </authorList>
    </citation>
    <scope>NUCLEOTIDE SEQUENCE [LARGE SCALE GENOMIC DNA]</scope>
    <source>
        <strain evidence="2">cv. Menghai</strain>
        <tissue evidence="1">Leaf</tissue>
    </source>
</reference>
<name>A0A6G1F5I6_9ORYZ</name>
<proteinExistence type="predicted"/>
<dbReference type="Proteomes" id="UP000479710">
    <property type="component" value="Unassembled WGS sequence"/>
</dbReference>
<protein>
    <submittedName>
        <fullName evidence="1">Uncharacterized protein</fullName>
    </submittedName>
</protein>